<evidence type="ECO:0000256" key="9">
    <source>
        <dbReference type="SAM" id="MobiDB-lite"/>
    </source>
</evidence>
<dbReference type="InterPro" id="IPR034274">
    <property type="entry name" value="ENP1_M14_CPD"/>
</dbReference>
<evidence type="ECO:0000256" key="7">
    <source>
        <dbReference type="ARBA" id="ARBA00023049"/>
    </source>
</evidence>
<keyword evidence="5" id="KW-0378">Hydrolase</keyword>
<evidence type="ECO:0000256" key="6">
    <source>
        <dbReference type="ARBA" id="ARBA00022833"/>
    </source>
</evidence>
<organism evidence="11 12">
    <name type="scientific">Sporobacter termitidis DSM 10068</name>
    <dbReference type="NCBI Taxonomy" id="1123282"/>
    <lineage>
        <taxon>Bacteria</taxon>
        <taxon>Bacillati</taxon>
        <taxon>Bacillota</taxon>
        <taxon>Clostridia</taxon>
        <taxon>Eubacteriales</taxon>
        <taxon>Oscillospiraceae</taxon>
        <taxon>Sporobacter</taxon>
    </lineage>
</organism>
<evidence type="ECO:0000256" key="1">
    <source>
        <dbReference type="ARBA" id="ARBA00001947"/>
    </source>
</evidence>
<dbReference type="InterPro" id="IPR000834">
    <property type="entry name" value="Peptidase_M14"/>
</dbReference>
<keyword evidence="4" id="KW-0479">Metal-binding</keyword>
<dbReference type="GO" id="GO:0008270">
    <property type="term" value="F:zinc ion binding"/>
    <property type="evidence" value="ECO:0007669"/>
    <property type="project" value="InterPro"/>
</dbReference>
<dbReference type="Pfam" id="PF00246">
    <property type="entry name" value="Peptidase_M14"/>
    <property type="match status" value="1"/>
</dbReference>
<evidence type="ECO:0000256" key="3">
    <source>
        <dbReference type="ARBA" id="ARBA00022670"/>
    </source>
</evidence>
<dbReference type="Gene3D" id="3.40.630.10">
    <property type="entry name" value="Zn peptidases"/>
    <property type="match status" value="1"/>
</dbReference>
<keyword evidence="12" id="KW-1185">Reference proteome</keyword>
<dbReference type="GO" id="GO:0005615">
    <property type="term" value="C:extracellular space"/>
    <property type="evidence" value="ECO:0007669"/>
    <property type="project" value="TreeGrafter"/>
</dbReference>
<dbReference type="PROSITE" id="PS52035">
    <property type="entry name" value="PEPTIDASE_M14"/>
    <property type="match status" value="1"/>
</dbReference>
<dbReference type="Proteomes" id="UP000183995">
    <property type="component" value="Unassembled WGS sequence"/>
</dbReference>
<evidence type="ECO:0000313" key="12">
    <source>
        <dbReference type="Proteomes" id="UP000183995"/>
    </source>
</evidence>
<feature type="region of interest" description="Disordered" evidence="9">
    <location>
        <begin position="177"/>
        <end position="199"/>
    </location>
</feature>
<sequence length="315" mass="34029">MENLHKSGPDIVPEDLVVTSGALDGCLCRLASRYPFLRLYTAGRSVLGRALTAVELGRGPKELFYNASHHANEWITSLILLRFIEDYARAVDAGGSFCGADARALFETVTLTALPLVNPDGADLVNGALPDGTLESARGLAANNPEVPFPDGWKANIRGVDLNLQYPAGWENARDTKASMGVTKPGPRDFPGPSPLSEPESRAVYDLTRAHDFLLTISLHTQGKVIYWKYLDYEPKNSYGIAENFGALSSYDVEETPIASGYAGYKDWFIADYNRPGYTIEAGEGASPLPLCQFPEIYGDCLSILGYGLAVAGGL</sequence>
<protein>
    <submittedName>
        <fullName evidence="11">Gamma-D-glutamyl-(L)-meso-diaminopimelate peptidase I. Metallo peptidase. MEROPS family M14C</fullName>
    </submittedName>
</protein>
<proteinExistence type="inferred from homology"/>
<evidence type="ECO:0000256" key="2">
    <source>
        <dbReference type="ARBA" id="ARBA00005988"/>
    </source>
</evidence>
<evidence type="ECO:0000313" key="11">
    <source>
        <dbReference type="EMBL" id="SHI08373.1"/>
    </source>
</evidence>
<dbReference type="PRINTS" id="PR00765">
    <property type="entry name" value="CRBOXYPTASEA"/>
</dbReference>
<dbReference type="SMART" id="SM00631">
    <property type="entry name" value="Zn_pept"/>
    <property type="match status" value="1"/>
</dbReference>
<dbReference type="CDD" id="cd06229">
    <property type="entry name" value="M14_Endopeptidase_I"/>
    <property type="match status" value="1"/>
</dbReference>
<keyword evidence="6" id="KW-0862">Zinc</keyword>
<gene>
    <name evidence="11" type="ORF">SAMN02745823_02343</name>
</gene>
<evidence type="ECO:0000259" key="10">
    <source>
        <dbReference type="PROSITE" id="PS52035"/>
    </source>
</evidence>
<dbReference type="PANTHER" id="PTHR11705:SF143">
    <property type="entry name" value="SLL0236 PROTEIN"/>
    <property type="match status" value="1"/>
</dbReference>
<dbReference type="GO" id="GO:0006508">
    <property type="term" value="P:proteolysis"/>
    <property type="evidence" value="ECO:0007669"/>
    <property type="project" value="UniProtKB-KW"/>
</dbReference>
<dbReference type="SUPFAM" id="SSF53187">
    <property type="entry name" value="Zn-dependent exopeptidases"/>
    <property type="match status" value="1"/>
</dbReference>
<comment type="cofactor">
    <cofactor evidence="1">
        <name>Zn(2+)</name>
        <dbReference type="ChEBI" id="CHEBI:29105"/>
    </cofactor>
</comment>
<dbReference type="AlphaFoldDB" id="A0A1M5YA39"/>
<evidence type="ECO:0000256" key="5">
    <source>
        <dbReference type="ARBA" id="ARBA00022801"/>
    </source>
</evidence>
<name>A0A1M5YA39_9FIRM</name>
<feature type="domain" description="Peptidase M14" evidence="10">
    <location>
        <begin position="12"/>
        <end position="311"/>
    </location>
</feature>
<dbReference type="PANTHER" id="PTHR11705">
    <property type="entry name" value="PROTEASE FAMILY M14 CARBOXYPEPTIDASE A,B"/>
    <property type="match status" value="1"/>
</dbReference>
<evidence type="ECO:0000256" key="8">
    <source>
        <dbReference type="PROSITE-ProRule" id="PRU01379"/>
    </source>
</evidence>
<dbReference type="OrthoDB" id="9811296at2"/>
<accession>A0A1M5YA39</accession>
<reference evidence="11 12" key="1">
    <citation type="submission" date="2016-11" db="EMBL/GenBank/DDBJ databases">
        <authorList>
            <person name="Jaros S."/>
            <person name="Januszkiewicz K."/>
            <person name="Wedrychowicz H."/>
        </authorList>
    </citation>
    <scope>NUCLEOTIDE SEQUENCE [LARGE SCALE GENOMIC DNA]</scope>
    <source>
        <strain evidence="11 12">DSM 10068</strain>
    </source>
</reference>
<dbReference type="GO" id="GO:0004181">
    <property type="term" value="F:metallocarboxypeptidase activity"/>
    <property type="evidence" value="ECO:0007669"/>
    <property type="project" value="InterPro"/>
</dbReference>
<comment type="similarity">
    <text evidence="2 8">Belongs to the peptidase M14 family.</text>
</comment>
<dbReference type="PROSITE" id="PS00132">
    <property type="entry name" value="CARBOXYPEPT_ZN_1"/>
    <property type="match status" value="1"/>
</dbReference>
<evidence type="ECO:0000256" key="4">
    <source>
        <dbReference type="ARBA" id="ARBA00022723"/>
    </source>
</evidence>
<dbReference type="InterPro" id="IPR057246">
    <property type="entry name" value="CARBOXYPEPT_ZN_1"/>
</dbReference>
<dbReference type="EMBL" id="FQXV01000007">
    <property type="protein sequence ID" value="SHI08373.1"/>
    <property type="molecule type" value="Genomic_DNA"/>
</dbReference>
<dbReference type="RefSeq" id="WP_073079098.1">
    <property type="nucleotide sequence ID" value="NZ_FQXV01000007.1"/>
</dbReference>
<dbReference type="STRING" id="1123282.SAMN02745823_02343"/>
<keyword evidence="3" id="KW-0645">Protease</keyword>
<keyword evidence="7" id="KW-0482">Metalloprotease</keyword>
<feature type="active site" description="Proton donor/acceptor" evidence="8">
    <location>
        <position position="281"/>
    </location>
</feature>